<feature type="region of interest" description="Disordered" evidence="1">
    <location>
        <begin position="266"/>
        <end position="321"/>
    </location>
</feature>
<feature type="compositionally biased region" description="Polar residues" evidence="1">
    <location>
        <begin position="266"/>
        <end position="320"/>
    </location>
</feature>
<feature type="region of interest" description="Disordered" evidence="1">
    <location>
        <begin position="139"/>
        <end position="160"/>
    </location>
</feature>
<evidence type="ECO:0000313" key="3">
    <source>
        <dbReference type="Proteomes" id="UP000824890"/>
    </source>
</evidence>
<name>A0ABQ7ZFW7_BRANA</name>
<sequence>DKALLHLCFFFDEAAASAAVSSPSVLDSSHANVKCEEELHDTSAASSEKMPLEPDPRWPYLKKWSVTASPSPQLPRSDVPQPLTNSSCSPESGEEIITSSKEMVSLIHNHSQVTVQDHKNAWEGAWTIPLKMASFNSMGTDKKGKGHLNQASQTTPNGLYEPSPFIKAASQEYPWAAKMKSVCNLNRVTVPEYLEDGTPKVTVPTNEANNMVRDKEDRDATVTVSHPPTPSVEATSDPILALVATINKPIDKIKDESRMEAKQDTTFSLKGKVEQSSPNTNSEHLSTHSITCNTTSNSHTPLVSSKETPYSSNHVSTNSAPADCSIRMSLSSSNLLTNRFSSLEFSDDEDETLISSDELDPKEYLSPQ</sequence>
<dbReference type="Proteomes" id="UP000824890">
    <property type="component" value="Unassembled WGS sequence"/>
</dbReference>
<accession>A0ABQ7ZFW7</accession>
<feature type="region of interest" description="Disordered" evidence="1">
    <location>
        <begin position="346"/>
        <end position="368"/>
    </location>
</feature>
<feature type="region of interest" description="Disordered" evidence="1">
    <location>
        <begin position="69"/>
        <end position="94"/>
    </location>
</feature>
<evidence type="ECO:0000313" key="2">
    <source>
        <dbReference type="EMBL" id="KAH0879120.1"/>
    </source>
</evidence>
<feature type="non-terminal residue" evidence="2">
    <location>
        <position position="1"/>
    </location>
</feature>
<gene>
    <name evidence="2" type="ORF">HID58_066514</name>
</gene>
<feature type="non-terminal residue" evidence="2">
    <location>
        <position position="368"/>
    </location>
</feature>
<proteinExistence type="predicted"/>
<organism evidence="2 3">
    <name type="scientific">Brassica napus</name>
    <name type="common">Rape</name>
    <dbReference type="NCBI Taxonomy" id="3708"/>
    <lineage>
        <taxon>Eukaryota</taxon>
        <taxon>Viridiplantae</taxon>
        <taxon>Streptophyta</taxon>
        <taxon>Embryophyta</taxon>
        <taxon>Tracheophyta</taxon>
        <taxon>Spermatophyta</taxon>
        <taxon>Magnoliopsida</taxon>
        <taxon>eudicotyledons</taxon>
        <taxon>Gunneridae</taxon>
        <taxon>Pentapetalae</taxon>
        <taxon>rosids</taxon>
        <taxon>malvids</taxon>
        <taxon>Brassicales</taxon>
        <taxon>Brassicaceae</taxon>
        <taxon>Brassiceae</taxon>
        <taxon>Brassica</taxon>
    </lineage>
</organism>
<feature type="compositionally biased region" description="Basic and acidic residues" evidence="1">
    <location>
        <begin position="359"/>
        <end position="368"/>
    </location>
</feature>
<evidence type="ECO:0000256" key="1">
    <source>
        <dbReference type="SAM" id="MobiDB-lite"/>
    </source>
</evidence>
<protein>
    <submittedName>
        <fullName evidence="2">Uncharacterized protein</fullName>
    </submittedName>
</protein>
<dbReference type="EMBL" id="JAGKQM010000015">
    <property type="protein sequence ID" value="KAH0879120.1"/>
    <property type="molecule type" value="Genomic_DNA"/>
</dbReference>
<feature type="compositionally biased region" description="Acidic residues" evidence="1">
    <location>
        <begin position="346"/>
        <end position="358"/>
    </location>
</feature>
<comment type="caution">
    <text evidence="2">The sequence shown here is derived from an EMBL/GenBank/DDBJ whole genome shotgun (WGS) entry which is preliminary data.</text>
</comment>
<keyword evidence="3" id="KW-1185">Reference proteome</keyword>
<reference evidence="2 3" key="1">
    <citation type="submission" date="2021-05" db="EMBL/GenBank/DDBJ databases">
        <title>Genome Assembly of Synthetic Allotetraploid Brassica napus Reveals Homoeologous Exchanges between Subgenomes.</title>
        <authorList>
            <person name="Davis J.T."/>
        </authorList>
    </citation>
    <scope>NUCLEOTIDE SEQUENCE [LARGE SCALE GENOMIC DNA]</scope>
    <source>
        <strain evidence="3">cv. Da-Ae</strain>
        <tissue evidence="2">Seedling</tissue>
    </source>
</reference>